<evidence type="ECO:0000313" key="3">
    <source>
        <dbReference type="Proteomes" id="UP000700212"/>
    </source>
</evidence>
<name>A0A921NBW9_9BACL</name>
<gene>
    <name evidence="2" type="ORF">K8V30_08085</name>
</gene>
<comment type="caution">
    <text evidence="2">The sequence shown here is derived from an EMBL/GenBank/DDBJ whole genome shotgun (WGS) entry which is preliminary data.</text>
</comment>
<feature type="domain" description="Helicase Helix-turn-helix" evidence="1">
    <location>
        <begin position="238"/>
        <end position="324"/>
    </location>
</feature>
<dbReference type="OrthoDB" id="2354672at2"/>
<accession>A0A921NBW9</accession>
<proteinExistence type="predicted"/>
<organism evidence="2 3">
    <name type="scientific">Metalysinibacillus jejuensis</name>
    <dbReference type="NCBI Taxonomy" id="914327"/>
    <lineage>
        <taxon>Bacteria</taxon>
        <taxon>Bacillati</taxon>
        <taxon>Bacillota</taxon>
        <taxon>Bacilli</taxon>
        <taxon>Bacillales</taxon>
        <taxon>Caryophanaceae</taxon>
        <taxon>Metalysinibacillus</taxon>
    </lineage>
</organism>
<dbReference type="RefSeq" id="WP_108306708.1">
    <property type="nucleotide sequence ID" value="NZ_QAFW01000011.1"/>
</dbReference>
<evidence type="ECO:0000313" key="2">
    <source>
        <dbReference type="EMBL" id="HJH11621.1"/>
    </source>
</evidence>
<reference evidence="2" key="2">
    <citation type="submission" date="2021-09" db="EMBL/GenBank/DDBJ databases">
        <authorList>
            <person name="Gilroy R."/>
        </authorList>
    </citation>
    <scope>NUCLEOTIDE SEQUENCE</scope>
    <source>
        <strain evidence="2">CHK160-4876</strain>
    </source>
</reference>
<dbReference type="AlphaFoldDB" id="A0A921NBW9"/>
<evidence type="ECO:0000259" key="1">
    <source>
        <dbReference type="Pfam" id="PF14493"/>
    </source>
</evidence>
<dbReference type="PIRSF" id="PIRSF021350">
    <property type="entry name" value="UCP021350"/>
    <property type="match status" value="1"/>
</dbReference>
<dbReference type="InterPro" id="IPR008308">
    <property type="entry name" value="YpbB-like"/>
</dbReference>
<sequence>MNFQLLVRQILLIFNSERTISAPYHLLKGKKSSQTLEDAVLFHLQPYYHLLPFLTRESYDAVIAKLCQQGDLQLTNERYTVKPPPQQSSHFDGFSYRGGERVFFARLQLLVQTLSQRNAQNMKFVPVVTDLRIQRFVKQFLRRYTTASLAEDLYKEIVSLLADEAISDWQRLLFTYRLSGYEQPAQTLEQLASTKDVATIDAELAWLEALHYLLKRVESPLLLALLEGCIVSEPLTVSAAKTLQFLAQGYTLEQVANERKLKLATIHDHVIEIARNRPTFDITPYVEDKIVRRVHQAVATLKTRRLKVLQQTLNIDYFTIRLALTREV</sequence>
<dbReference type="InterPro" id="IPR029491">
    <property type="entry name" value="Helicase_HTH"/>
</dbReference>
<dbReference type="Proteomes" id="UP000700212">
    <property type="component" value="Unassembled WGS sequence"/>
</dbReference>
<protein>
    <submittedName>
        <fullName evidence="2">Helix-turn-helix domain-containing protein</fullName>
    </submittedName>
</protein>
<reference evidence="2" key="1">
    <citation type="journal article" date="2021" name="PeerJ">
        <title>Extensive microbial diversity within the chicken gut microbiome revealed by metagenomics and culture.</title>
        <authorList>
            <person name="Gilroy R."/>
            <person name="Ravi A."/>
            <person name="Getino M."/>
            <person name="Pursley I."/>
            <person name="Horton D.L."/>
            <person name="Alikhan N.F."/>
            <person name="Baker D."/>
            <person name="Gharbi K."/>
            <person name="Hall N."/>
            <person name="Watson M."/>
            <person name="Adriaenssens E.M."/>
            <person name="Foster-Nyarko E."/>
            <person name="Jarju S."/>
            <person name="Secka A."/>
            <person name="Antonio M."/>
            <person name="Oren A."/>
            <person name="Chaudhuri R.R."/>
            <person name="La Ragione R."/>
            <person name="Hildebrand F."/>
            <person name="Pallen M.J."/>
        </authorList>
    </citation>
    <scope>NUCLEOTIDE SEQUENCE</scope>
    <source>
        <strain evidence="2">CHK160-4876</strain>
    </source>
</reference>
<dbReference type="Pfam" id="PF14493">
    <property type="entry name" value="HTH_40"/>
    <property type="match status" value="1"/>
</dbReference>
<dbReference type="EMBL" id="DYTV01000103">
    <property type="protein sequence ID" value="HJH11621.1"/>
    <property type="molecule type" value="Genomic_DNA"/>
</dbReference>